<organism evidence="7 8">
    <name type="scientific">Sporothrix schenckii 1099-18</name>
    <dbReference type="NCBI Taxonomy" id="1397361"/>
    <lineage>
        <taxon>Eukaryota</taxon>
        <taxon>Fungi</taxon>
        <taxon>Dikarya</taxon>
        <taxon>Ascomycota</taxon>
        <taxon>Pezizomycotina</taxon>
        <taxon>Sordariomycetes</taxon>
        <taxon>Sordariomycetidae</taxon>
        <taxon>Ophiostomatales</taxon>
        <taxon>Ophiostomataceae</taxon>
        <taxon>Sporothrix</taxon>
    </lineage>
</organism>
<dbReference type="GO" id="GO:0001228">
    <property type="term" value="F:DNA-binding transcription activator activity, RNA polymerase II-specific"/>
    <property type="evidence" value="ECO:0007669"/>
    <property type="project" value="TreeGrafter"/>
</dbReference>
<dbReference type="GO" id="GO:0030154">
    <property type="term" value="P:cell differentiation"/>
    <property type="evidence" value="ECO:0007669"/>
    <property type="project" value="TreeGrafter"/>
</dbReference>
<feature type="compositionally biased region" description="Polar residues" evidence="5">
    <location>
        <begin position="430"/>
        <end position="448"/>
    </location>
</feature>
<dbReference type="AlphaFoldDB" id="A0A0F2M6Q4"/>
<feature type="compositionally biased region" description="Polar residues" evidence="5">
    <location>
        <begin position="248"/>
        <end position="263"/>
    </location>
</feature>
<sequence>MTLKTTRPVDGETPDEGLGAARRNESLGHRFAPQGRHFASPKTGSRAQAHRPPPLDLTPPPPPRNPSYNAHNNDNERVQGRGDGDPEDGKDLASDSRDNTPGGTAPLPSRKRPCDSATPPSEYDDDEVDYDDGDVADSRFDMSVTLTPVLPEGHLADDSFCLCREQKIPRPRNVFMLYRQSYQSQVVARNPGIANPDISKIIGKMWRELDGKGKAYWKQRAEEEKIRHREMYPDYRYQPKRAKKKNTSGEQQGTASSLGSESRSGAAGDGPDLGTCDKCGRRLKAPPLSSRSIPSSVRLAPTPSSPFVAPHGRMQTASFDGFDVDEDRSRPPHPSPSPKQHQSPPRGRGAFSREAVGRRPLPPYGRPGTVGAVPRGYPSLKIEDTYAPSDQRMRHYEPPTPFSAQFSPYENGEGSMHPSYMRLPYRPASDNISSSLNQVPHSASVSQYPSSGPAPPPASPWMGPPPPPMRHTPRGYAGHPPPRHSYDTIGGPLTPASGHPARGEGHGIVPSRLPPPTPQDGYGYYQVSGPGSAATPSTAMAGPPTRPMPTPTSAQTALGRSMLDSGRISASNRERLFQQNHSRPTSGFTDESLKLPPLMTDVSPALQVARLSGSSMAPDQSASDVRGSTGSNGPTTGKLAATPAYFQDMRTFASSPTPIVARRDDDGNIVDRDSRASGIRAMVMSVSYLKKYEVLRRISPPRPVPPRRGLFIAIEGHNAALRDAVGRIVERALVSCGECNIRSWTMTPLEGDETSGIHGMQKRNTDSGVGSSIHVEDVSMAPSPESGGDCNSRRGSTSFESTHPTSLSFTISTIEDLMRLVPTWHKITTEINDHIHTAGGSSEILGSIPLSRKVKDISNGPPSPARSPMDLRLSPTSQSSALQSEGSSKAPDSSRMVQTCDGSQASASPSLHSTTTTLANSQPSQLLPVALVTTGYSLAIADKCAISIPINDSFPPIAHWEYMAGLWRGTPGPDLVVYADPSPPPLTSNGARGPTVHFMDQEGILVAHIPPPKTAVDKQVGSADHSNDTNSNDKDGDDDGSSIMDQKTERRLTFEILELVRSGNFGAFKEET</sequence>
<dbReference type="GeneID" id="27670291"/>
<dbReference type="SMART" id="SM00398">
    <property type="entry name" value="HMG"/>
    <property type="match status" value="1"/>
</dbReference>
<dbReference type="CDD" id="cd01389">
    <property type="entry name" value="HMG-box_ROX1-like"/>
    <property type="match status" value="1"/>
</dbReference>
<dbReference type="GO" id="GO:0000978">
    <property type="term" value="F:RNA polymerase II cis-regulatory region sequence-specific DNA binding"/>
    <property type="evidence" value="ECO:0007669"/>
    <property type="project" value="TreeGrafter"/>
</dbReference>
<dbReference type="InterPro" id="IPR009071">
    <property type="entry name" value="HMG_box_dom"/>
</dbReference>
<dbReference type="InterPro" id="IPR050140">
    <property type="entry name" value="SRY-related_HMG-box_TF-like"/>
</dbReference>
<feature type="compositionally biased region" description="Pro residues" evidence="5">
    <location>
        <begin position="51"/>
        <end position="65"/>
    </location>
</feature>
<feature type="compositionally biased region" description="Basic and acidic residues" evidence="5">
    <location>
        <begin position="73"/>
        <end position="98"/>
    </location>
</feature>
<evidence type="ECO:0000313" key="7">
    <source>
        <dbReference type="EMBL" id="KJR85403.1"/>
    </source>
</evidence>
<evidence type="ECO:0000313" key="8">
    <source>
        <dbReference type="Proteomes" id="UP000033710"/>
    </source>
</evidence>
<feature type="compositionally biased region" description="Polar residues" evidence="5">
    <location>
        <begin position="793"/>
        <end position="805"/>
    </location>
</feature>
<dbReference type="GO" id="GO:0005634">
    <property type="term" value="C:nucleus"/>
    <property type="evidence" value="ECO:0007669"/>
    <property type="project" value="UniProtKB-UniRule"/>
</dbReference>
<dbReference type="PANTHER" id="PTHR10270:SF161">
    <property type="entry name" value="SEX-DETERMINING REGION Y PROTEIN"/>
    <property type="match status" value="1"/>
</dbReference>
<feature type="region of interest" description="Disordered" evidence="5">
    <location>
        <begin position="577"/>
        <end position="596"/>
    </location>
</feature>
<evidence type="ECO:0000256" key="3">
    <source>
        <dbReference type="ARBA" id="ARBA00023163"/>
    </source>
</evidence>
<feature type="domain" description="HMG box" evidence="6">
    <location>
        <begin position="168"/>
        <end position="236"/>
    </location>
</feature>
<dbReference type="Gene3D" id="1.10.30.10">
    <property type="entry name" value="High mobility group box domain"/>
    <property type="match status" value="1"/>
</dbReference>
<evidence type="ECO:0000256" key="1">
    <source>
        <dbReference type="ARBA" id="ARBA00023015"/>
    </source>
</evidence>
<feature type="compositionally biased region" description="Low complexity" evidence="5">
    <location>
        <begin position="877"/>
        <end position="888"/>
    </location>
</feature>
<dbReference type="GO" id="GO:0000122">
    <property type="term" value="P:negative regulation of transcription by RNA polymerase II"/>
    <property type="evidence" value="ECO:0007669"/>
    <property type="project" value="TreeGrafter"/>
</dbReference>
<dbReference type="KEGG" id="ssck:SPSK_08416"/>
<feature type="region of interest" description="Disordered" evidence="5">
    <location>
        <begin position="232"/>
        <end position="555"/>
    </location>
</feature>
<reference evidence="7 8" key="1">
    <citation type="journal article" date="2014" name="BMC Genomics">
        <title>Comparative genomics of the major fungal agents of human and animal Sporotrichosis: Sporothrix schenckii and Sporothrix brasiliensis.</title>
        <authorList>
            <person name="Teixeira M.M."/>
            <person name="de Almeida L.G."/>
            <person name="Kubitschek-Barreira P."/>
            <person name="Alves F.L."/>
            <person name="Kioshima E.S."/>
            <person name="Abadio A.K."/>
            <person name="Fernandes L."/>
            <person name="Derengowski L.S."/>
            <person name="Ferreira K.S."/>
            <person name="Souza R.C."/>
            <person name="Ruiz J.C."/>
            <person name="de Andrade N.C."/>
            <person name="Paes H.C."/>
            <person name="Nicola A.M."/>
            <person name="Albuquerque P."/>
            <person name="Gerber A.L."/>
            <person name="Martins V.P."/>
            <person name="Peconick L.D."/>
            <person name="Neto A.V."/>
            <person name="Chaucanez C.B."/>
            <person name="Silva P.A."/>
            <person name="Cunha O.L."/>
            <person name="de Oliveira F.F."/>
            <person name="dos Santos T.C."/>
            <person name="Barros A.L."/>
            <person name="Soares M.A."/>
            <person name="de Oliveira L.M."/>
            <person name="Marini M.M."/>
            <person name="Villalobos-Duno H."/>
            <person name="Cunha M.M."/>
            <person name="de Hoog S."/>
            <person name="da Silveira J.F."/>
            <person name="Henrissat B."/>
            <person name="Nino-Vega G.A."/>
            <person name="Cisalpino P.S."/>
            <person name="Mora-Montes H.M."/>
            <person name="Almeida S.R."/>
            <person name="Stajich J.E."/>
            <person name="Lopes-Bezerra L.M."/>
            <person name="Vasconcelos A.T."/>
            <person name="Felipe M.S."/>
        </authorList>
    </citation>
    <scope>NUCLEOTIDE SEQUENCE [LARGE SCALE GENOMIC DNA]</scope>
    <source>
        <strain evidence="7 8">1099-18</strain>
    </source>
</reference>
<feature type="compositionally biased region" description="Acidic residues" evidence="5">
    <location>
        <begin position="122"/>
        <end position="135"/>
    </location>
</feature>
<dbReference type="VEuPathDB" id="FungiDB:SPSK_08416"/>
<dbReference type="SUPFAM" id="SSF47095">
    <property type="entry name" value="HMG-box"/>
    <property type="match status" value="1"/>
</dbReference>
<dbReference type="RefSeq" id="XP_016588079.1">
    <property type="nucleotide sequence ID" value="XM_016735014.1"/>
</dbReference>
<protein>
    <recommendedName>
        <fullName evidence="6">HMG box domain-containing protein</fullName>
    </recommendedName>
</protein>
<evidence type="ECO:0000259" key="6">
    <source>
        <dbReference type="PROSITE" id="PS50118"/>
    </source>
</evidence>
<feature type="compositionally biased region" description="Pro residues" evidence="5">
    <location>
        <begin position="452"/>
        <end position="470"/>
    </location>
</feature>
<dbReference type="EMBL" id="AXCR01000007">
    <property type="protein sequence ID" value="KJR85403.1"/>
    <property type="molecule type" value="Genomic_DNA"/>
</dbReference>
<proteinExistence type="predicted"/>
<reference evidence="7 8" key="2">
    <citation type="journal article" date="2015" name="Eukaryot. Cell">
        <title>Asexual propagation of a virulent clone complex in a human and feline outbreak of sporotrichosis.</title>
        <authorList>
            <person name="Teixeira Mde M."/>
            <person name="Rodrigues A.M."/>
            <person name="Tsui C.K."/>
            <person name="de Almeida L.G."/>
            <person name="Van Diepeningen A.D."/>
            <person name="van den Ende B.G."/>
            <person name="Fernandes G.F."/>
            <person name="Kano R."/>
            <person name="Hamelin R.C."/>
            <person name="Lopes-Bezerra L.M."/>
            <person name="Vasconcelos A.T."/>
            <person name="de Hoog S."/>
            <person name="de Camargo Z.P."/>
            <person name="Felipe M.S."/>
        </authorList>
    </citation>
    <scope>NUCLEOTIDE SEQUENCE [LARGE SCALE GENOMIC DNA]</scope>
    <source>
        <strain evidence="7 8">1099-18</strain>
    </source>
</reference>
<evidence type="ECO:0000256" key="5">
    <source>
        <dbReference type="SAM" id="MobiDB-lite"/>
    </source>
</evidence>
<dbReference type="PROSITE" id="PS50118">
    <property type="entry name" value="HMG_BOX_2"/>
    <property type="match status" value="1"/>
</dbReference>
<feature type="DNA-binding region" description="HMG box" evidence="4">
    <location>
        <begin position="168"/>
        <end position="236"/>
    </location>
</feature>
<dbReference type="InterPro" id="IPR036910">
    <property type="entry name" value="HMG_box_dom_sf"/>
</dbReference>
<evidence type="ECO:0000256" key="4">
    <source>
        <dbReference type="PROSITE-ProRule" id="PRU00267"/>
    </source>
</evidence>
<name>A0A0F2M6Q4_SPOSC</name>
<dbReference type="Proteomes" id="UP000033710">
    <property type="component" value="Unassembled WGS sequence"/>
</dbReference>
<dbReference type="FunFam" id="1.10.30.10:FF:000041">
    <property type="entry name" value="HMG box family protein"/>
    <property type="match status" value="1"/>
</dbReference>
<comment type="caution">
    <text evidence="7">The sequence shown here is derived from an EMBL/GenBank/DDBJ whole genome shotgun (WGS) entry which is preliminary data.</text>
</comment>
<keyword evidence="4" id="KW-0539">Nucleus</keyword>
<keyword evidence="3" id="KW-0804">Transcription</keyword>
<feature type="region of interest" description="Disordered" evidence="5">
    <location>
        <begin position="853"/>
        <end position="920"/>
    </location>
</feature>
<dbReference type="PANTHER" id="PTHR10270">
    <property type="entry name" value="SOX TRANSCRIPTION FACTOR"/>
    <property type="match status" value="1"/>
</dbReference>
<evidence type="ECO:0000256" key="2">
    <source>
        <dbReference type="ARBA" id="ARBA00023125"/>
    </source>
</evidence>
<feature type="compositionally biased region" description="Polar residues" evidence="5">
    <location>
        <begin position="895"/>
        <end position="920"/>
    </location>
</feature>
<feature type="region of interest" description="Disordered" evidence="5">
    <location>
        <begin position="1014"/>
        <end position="1048"/>
    </location>
</feature>
<gene>
    <name evidence="7" type="ORF">SPSK_08416</name>
</gene>
<feature type="compositionally biased region" description="Polar residues" evidence="5">
    <location>
        <begin position="612"/>
        <end position="635"/>
    </location>
</feature>
<keyword evidence="2 4" id="KW-0238">DNA-binding</keyword>
<feature type="region of interest" description="Disordered" evidence="5">
    <location>
        <begin position="778"/>
        <end position="805"/>
    </location>
</feature>
<feature type="compositionally biased region" description="Polar residues" evidence="5">
    <location>
        <begin position="577"/>
        <end position="589"/>
    </location>
</feature>
<feature type="region of interest" description="Disordered" evidence="5">
    <location>
        <begin position="611"/>
        <end position="637"/>
    </location>
</feature>
<feature type="region of interest" description="Disordered" evidence="5">
    <location>
        <begin position="1"/>
        <end position="135"/>
    </location>
</feature>
<accession>A0A0F2M6Q4</accession>
<feature type="compositionally biased region" description="Basic and acidic residues" evidence="5">
    <location>
        <begin position="1025"/>
        <end position="1034"/>
    </location>
</feature>
<keyword evidence="1" id="KW-0805">Transcription regulation</keyword>
<dbReference type="OrthoDB" id="6247875at2759"/>
<dbReference type="Pfam" id="PF00505">
    <property type="entry name" value="HMG_box"/>
    <property type="match status" value="1"/>
</dbReference>